<dbReference type="InterPro" id="IPR007110">
    <property type="entry name" value="Ig-like_dom"/>
</dbReference>
<dbReference type="GO" id="GO:0004888">
    <property type="term" value="F:transmembrane signaling receptor activity"/>
    <property type="evidence" value="ECO:0007669"/>
    <property type="project" value="TreeGrafter"/>
</dbReference>
<keyword evidence="2 4" id="KW-0812">Transmembrane</keyword>
<evidence type="ECO:0000256" key="3">
    <source>
        <dbReference type="ARBA" id="ARBA00023136"/>
    </source>
</evidence>
<dbReference type="PANTHER" id="PTHR11860:SF4">
    <property type="entry name" value="TRANSMEMBRANE DOMAIN-CONTAINING PROTEIN TMIGD3"/>
    <property type="match status" value="1"/>
</dbReference>
<keyword evidence="4" id="KW-1133">Transmembrane helix</keyword>
<feature type="signal peptide" evidence="5">
    <location>
        <begin position="1"/>
        <end position="16"/>
    </location>
</feature>
<organism evidence="7 8">
    <name type="scientific">Anabarilius grahami</name>
    <name type="common">Kanglang fish</name>
    <name type="synonym">Barilius grahami</name>
    <dbReference type="NCBI Taxonomy" id="495550"/>
    <lineage>
        <taxon>Eukaryota</taxon>
        <taxon>Metazoa</taxon>
        <taxon>Chordata</taxon>
        <taxon>Craniata</taxon>
        <taxon>Vertebrata</taxon>
        <taxon>Euteleostomi</taxon>
        <taxon>Actinopterygii</taxon>
        <taxon>Neopterygii</taxon>
        <taxon>Teleostei</taxon>
        <taxon>Ostariophysi</taxon>
        <taxon>Cypriniformes</taxon>
        <taxon>Xenocyprididae</taxon>
        <taxon>Xenocypridinae</taxon>
        <taxon>Xenocypridinae incertae sedis</taxon>
        <taxon>Anabarilius</taxon>
    </lineage>
</organism>
<accession>A0A3N0XMP6</accession>
<keyword evidence="8" id="KW-1185">Reference proteome</keyword>
<evidence type="ECO:0000256" key="4">
    <source>
        <dbReference type="SAM" id="Phobius"/>
    </source>
</evidence>
<comment type="caution">
    <text evidence="7">The sequence shown here is derived from an EMBL/GenBank/DDBJ whole genome shotgun (WGS) entry which is preliminary data.</text>
</comment>
<dbReference type="InterPro" id="IPR050671">
    <property type="entry name" value="CD300_family_receptors"/>
</dbReference>
<name>A0A3N0XMP6_ANAGA</name>
<dbReference type="AlphaFoldDB" id="A0A3N0XMP6"/>
<dbReference type="Gene3D" id="2.60.40.10">
    <property type="entry name" value="Immunoglobulins"/>
    <property type="match status" value="3"/>
</dbReference>
<dbReference type="PANTHER" id="PTHR11860">
    <property type="entry name" value="POLYMERIC-IMMUNOGLOBULIN RECEPTOR"/>
    <property type="match status" value="1"/>
</dbReference>
<protein>
    <recommendedName>
        <fullName evidence="6">Ig-like domain-containing protein</fullName>
    </recommendedName>
</protein>
<feature type="transmembrane region" description="Helical" evidence="4">
    <location>
        <begin position="342"/>
        <end position="363"/>
    </location>
</feature>
<evidence type="ECO:0000256" key="2">
    <source>
        <dbReference type="ARBA" id="ARBA00022692"/>
    </source>
</evidence>
<evidence type="ECO:0000313" key="8">
    <source>
        <dbReference type="Proteomes" id="UP000281406"/>
    </source>
</evidence>
<sequence length="439" mass="48801">MMATLLVMFLIKHSSGEPRLHVSSQYVSGYEGGNAVVVCHGASQWCQIGGSCVGSNGGTADKTVVHISGDALNVTLHELKREDSGWYSCSDGESQMPVHITVRKAPYTGQVPVQYTGLTTESSQEKPLLKRVLWLVILGVMLPVIVCAAVILIKVNYKRKQRVETSNPPEGMNNQHLPKVSISDDTSLNVFTVRFDDVQESAQYWCAVHIPSAFDKRAGFFLDVTAGPPSLYVNHQNVSGSENGSVTVTCYHRGQRHVKWCKFAGHCVTGMFGTLDGASVEIRFDQGHMTVTMSGLKKENTGWYWCSTNDQQMPVHITVHHTQALVTAETGRLTITARKRTAIFFLLPVVLEILLIIIIYSALKLLSFCKERCLTSVNEEESQYITMHRSRSSPVSSETLHHHLFLMTLALLLESFWGKFCTTFKETTDQTNSKKTLIK</sequence>
<evidence type="ECO:0000259" key="6">
    <source>
        <dbReference type="PROSITE" id="PS50835"/>
    </source>
</evidence>
<evidence type="ECO:0000256" key="1">
    <source>
        <dbReference type="ARBA" id="ARBA00004370"/>
    </source>
</evidence>
<dbReference type="InterPro" id="IPR003599">
    <property type="entry name" value="Ig_sub"/>
</dbReference>
<reference evidence="7 8" key="1">
    <citation type="submission" date="2018-10" db="EMBL/GenBank/DDBJ databases">
        <title>Genome assembly for a Yunnan-Guizhou Plateau 3E fish, Anabarilius grahami (Regan), and its evolutionary and genetic applications.</title>
        <authorList>
            <person name="Jiang W."/>
        </authorList>
    </citation>
    <scope>NUCLEOTIDE SEQUENCE [LARGE SCALE GENOMIC DNA]</scope>
    <source>
        <strain evidence="7">AG-KIZ</strain>
        <tissue evidence="7">Muscle</tissue>
    </source>
</reference>
<dbReference type="GO" id="GO:0005886">
    <property type="term" value="C:plasma membrane"/>
    <property type="evidence" value="ECO:0007669"/>
    <property type="project" value="TreeGrafter"/>
</dbReference>
<evidence type="ECO:0000313" key="7">
    <source>
        <dbReference type="EMBL" id="ROI79308.1"/>
    </source>
</evidence>
<dbReference type="SMART" id="SM00409">
    <property type="entry name" value="IG"/>
    <property type="match status" value="2"/>
</dbReference>
<keyword evidence="5" id="KW-0732">Signal</keyword>
<dbReference type="PROSITE" id="PS50835">
    <property type="entry name" value="IG_LIKE"/>
    <property type="match status" value="1"/>
</dbReference>
<dbReference type="InterPro" id="IPR036179">
    <property type="entry name" value="Ig-like_dom_sf"/>
</dbReference>
<dbReference type="InterPro" id="IPR013783">
    <property type="entry name" value="Ig-like_fold"/>
</dbReference>
<proteinExistence type="predicted"/>
<dbReference type="OrthoDB" id="8920197at2759"/>
<dbReference type="SUPFAM" id="SSF48726">
    <property type="entry name" value="Immunoglobulin"/>
    <property type="match status" value="2"/>
</dbReference>
<evidence type="ECO:0000256" key="5">
    <source>
        <dbReference type="SAM" id="SignalP"/>
    </source>
</evidence>
<feature type="domain" description="Ig-like" evidence="6">
    <location>
        <begin position="229"/>
        <end position="318"/>
    </location>
</feature>
<comment type="subcellular location">
    <subcellularLocation>
        <location evidence="1">Membrane</location>
    </subcellularLocation>
</comment>
<feature type="chain" id="PRO_5018227203" description="Ig-like domain-containing protein" evidence="5">
    <location>
        <begin position="17"/>
        <end position="439"/>
    </location>
</feature>
<dbReference type="EMBL" id="RJVU01068486">
    <property type="protein sequence ID" value="ROI79308.1"/>
    <property type="molecule type" value="Genomic_DNA"/>
</dbReference>
<feature type="transmembrane region" description="Helical" evidence="4">
    <location>
        <begin position="132"/>
        <end position="153"/>
    </location>
</feature>
<dbReference type="Proteomes" id="UP000281406">
    <property type="component" value="Unassembled WGS sequence"/>
</dbReference>
<keyword evidence="3 4" id="KW-0472">Membrane</keyword>
<gene>
    <name evidence="7" type="ORF">DPX16_7196</name>
</gene>